<dbReference type="EMBL" id="MT141443">
    <property type="protein sequence ID" value="QJA61496.1"/>
    <property type="molecule type" value="Genomic_DNA"/>
</dbReference>
<gene>
    <name evidence="3" type="ORF">MM415A00651_0016</name>
    <name evidence="2" type="ORF">MM415B00931_0017</name>
</gene>
<proteinExistence type="predicted"/>
<organism evidence="2">
    <name type="scientific">viral metagenome</name>
    <dbReference type="NCBI Taxonomy" id="1070528"/>
    <lineage>
        <taxon>unclassified sequences</taxon>
        <taxon>metagenomes</taxon>
        <taxon>organismal metagenomes</taxon>
    </lineage>
</organism>
<dbReference type="EMBL" id="MT142436">
    <property type="protein sequence ID" value="QJA80803.1"/>
    <property type="molecule type" value="Genomic_DNA"/>
</dbReference>
<dbReference type="AlphaFoldDB" id="A0A6M3IVB2"/>
<reference evidence="2" key="1">
    <citation type="submission" date="2020-03" db="EMBL/GenBank/DDBJ databases">
        <title>The deep terrestrial virosphere.</title>
        <authorList>
            <person name="Holmfeldt K."/>
            <person name="Nilsson E."/>
            <person name="Simone D."/>
            <person name="Lopez-Fernandez M."/>
            <person name="Wu X."/>
            <person name="de Brujin I."/>
            <person name="Lundin D."/>
            <person name="Andersson A."/>
            <person name="Bertilsson S."/>
            <person name="Dopson M."/>
        </authorList>
    </citation>
    <scope>NUCLEOTIDE SEQUENCE</scope>
    <source>
        <strain evidence="3">MM415A00651</strain>
        <strain evidence="2">MM415B00931</strain>
    </source>
</reference>
<feature type="coiled-coil region" evidence="1">
    <location>
        <begin position="586"/>
        <end position="633"/>
    </location>
</feature>
<dbReference type="InterPro" id="IPR056909">
    <property type="entry name" value="SU10_portal"/>
</dbReference>
<evidence type="ECO:0000256" key="1">
    <source>
        <dbReference type="SAM" id="Coils"/>
    </source>
</evidence>
<evidence type="ECO:0000313" key="3">
    <source>
        <dbReference type="EMBL" id="QJA80803.1"/>
    </source>
</evidence>
<accession>A0A6M3IVB2</accession>
<dbReference type="Pfam" id="PF23899">
    <property type="entry name" value="SU10_portal"/>
    <property type="match status" value="1"/>
</dbReference>
<name>A0A6M3IVB2_9ZZZZ</name>
<keyword evidence="1" id="KW-0175">Coiled coil</keyword>
<evidence type="ECO:0000313" key="2">
    <source>
        <dbReference type="EMBL" id="QJA61496.1"/>
    </source>
</evidence>
<protein>
    <submittedName>
        <fullName evidence="2">Putative structural protein</fullName>
    </submittedName>
</protein>
<sequence>MEMPADNKEDKLRDFIIREVEESQVAQYSRINEVKEYTKRYEAKRSISGLLGWGDDPKKNPKTEPWEGASDVGIPIDAFTIEGLLPRFLKVCYGSKPIVWTRGVGQSDIQRAPIVQEALNYQLTRLIKIYRKMKLVFKTVAMEGDGFAKCVWEKTTRPFNKVVYNLQNPLTGELILNPENGQPIEVKEDDTPQPIDEFGTIPTIVRNESQEEKTIYEGPQIYGRTIKEIIIPKNAISPEIEDWDWICDTYEKTYDWLERNEGDIKEGKFKNIDKIKEKVIINNADHNKAMRTPILVYEWYGKYDINDDNKDEEIIAFVCPKYKVLLGWMLSPFQVRPFFHYQIIPMEGKPYGKGVPEFLIGMRDMIDAIFNQMIDRGSISNNPPIIVPSDHEDELNPFGPGVKWKSENPNAYRVLELPKTEQMEFAKLEFCLGMVQKLFGVMDYAVGETGGLAGNRTASGIMSVIGEGNIKFDDMIRALQDTNEDLYNFIVNLNSENLDDDFIYQLTEQQDNPFKTISKSYWGGNFDFESVGNSININRQIEQDRSLLAYNTVVNSYGKNPAINELTMLDVSKNLFSSIDVRNVRLKTEEEMMQEKQLAQQQAEQQQQMIAGQAQAQQQNEQAKLAIDAEKVRAKNAQPV</sequence>